<gene>
    <name evidence="2" type="ORF">ASPCAL02480</name>
</gene>
<evidence type="ECO:0000313" key="2">
    <source>
        <dbReference type="EMBL" id="CEN60039.1"/>
    </source>
</evidence>
<reference evidence="3" key="1">
    <citation type="journal article" date="2016" name="Genome Announc.">
        <title>Draft genome sequences of fungus Aspergillus calidoustus.</title>
        <authorList>
            <person name="Horn F."/>
            <person name="Linde J."/>
            <person name="Mattern D.J."/>
            <person name="Walther G."/>
            <person name="Guthke R."/>
            <person name="Scherlach K."/>
            <person name="Martin K."/>
            <person name="Brakhage A.A."/>
            <person name="Petzke L."/>
            <person name="Valiante V."/>
        </authorList>
    </citation>
    <scope>NUCLEOTIDE SEQUENCE [LARGE SCALE GENOMIC DNA]</scope>
    <source>
        <strain evidence="3">SF006504</strain>
    </source>
</reference>
<sequence length="311" mass="34766">MVTATSNGARGMGTPHSVLALIRSNTILQNQLPDEQGRAYTKIPALARFEYAQSERHIELQSSCQSPYPSLFLTPEHASKSPQYVNTSSIGTGITGNLHRKGLLLWCCGVPIGLEGNDACFRQYIYSFLTRVADNVLLLKCPNTLLGSFLFSAKENDPRLDHSRNQALNAVKTVFKGINVLRYTPTLTPSVFEWNFIQWGYRIPPRLRHDIESLTTTWCSIYTYPGRPVPPALISQCIQCLKPSTTQLLVSVLYQSGQIPQMNHRFILPFLYSASIRQRARHHVGHSCAQPDQLSNNANNAEHEISAQTAL</sequence>
<keyword evidence="3" id="KW-1185">Reference proteome</keyword>
<feature type="region of interest" description="Disordered" evidence="1">
    <location>
        <begin position="288"/>
        <end position="311"/>
    </location>
</feature>
<evidence type="ECO:0000313" key="3">
    <source>
        <dbReference type="Proteomes" id="UP000054771"/>
    </source>
</evidence>
<protein>
    <submittedName>
        <fullName evidence="2">Uncharacterized protein</fullName>
    </submittedName>
</protein>
<name>A0A0U5GSH3_ASPCI</name>
<accession>A0A0U5GSH3</accession>
<proteinExistence type="predicted"/>
<organism evidence="2 3">
    <name type="scientific">Aspergillus calidoustus</name>
    <dbReference type="NCBI Taxonomy" id="454130"/>
    <lineage>
        <taxon>Eukaryota</taxon>
        <taxon>Fungi</taxon>
        <taxon>Dikarya</taxon>
        <taxon>Ascomycota</taxon>
        <taxon>Pezizomycotina</taxon>
        <taxon>Eurotiomycetes</taxon>
        <taxon>Eurotiomycetidae</taxon>
        <taxon>Eurotiales</taxon>
        <taxon>Aspergillaceae</taxon>
        <taxon>Aspergillus</taxon>
        <taxon>Aspergillus subgen. Nidulantes</taxon>
    </lineage>
</organism>
<dbReference type="EMBL" id="CDMC01000002">
    <property type="protein sequence ID" value="CEN60039.1"/>
    <property type="molecule type" value="Genomic_DNA"/>
</dbReference>
<evidence type="ECO:0000256" key="1">
    <source>
        <dbReference type="SAM" id="MobiDB-lite"/>
    </source>
</evidence>
<feature type="compositionally biased region" description="Polar residues" evidence="1">
    <location>
        <begin position="290"/>
        <end position="311"/>
    </location>
</feature>
<dbReference type="Proteomes" id="UP000054771">
    <property type="component" value="Unassembled WGS sequence"/>
</dbReference>
<dbReference type="AlphaFoldDB" id="A0A0U5GSH3"/>